<dbReference type="RefSeq" id="WP_069123581.1">
    <property type="nucleotide sequence ID" value="NZ_MARB01000007.1"/>
</dbReference>
<dbReference type="InterPro" id="IPR045584">
    <property type="entry name" value="Pilin-like"/>
</dbReference>
<reference evidence="2 3" key="1">
    <citation type="submission" date="2016-06" db="EMBL/GenBank/DDBJ databases">
        <title>Genome sequence of endosymbiont of Candidatus Endolucinida thiodiazotropha.</title>
        <authorList>
            <person name="Poehlein A."/>
            <person name="Koenig S."/>
            <person name="Heiden S.E."/>
            <person name="Thuermer A."/>
            <person name="Voget S."/>
            <person name="Daniel R."/>
            <person name="Markert S."/>
            <person name="Gros O."/>
            <person name="Schweder T."/>
        </authorList>
    </citation>
    <scope>NUCLEOTIDE SEQUENCE [LARGE SCALE GENOMIC DNA]</scope>
    <source>
        <strain evidence="2 3">COS</strain>
    </source>
</reference>
<keyword evidence="3" id="KW-1185">Reference proteome</keyword>
<keyword evidence="1" id="KW-1133">Transmembrane helix</keyword>
<proteinExistence type="predicted"/>
<protein>
    <recommendedName>
        <fullName evidence="4">Type II secretion system protein GspH</fullName>
    </recommendedName>
</protein>
<dbReference type="SUPFAM" id="SSF54523">
    <property type="entry name" value="Pili subunits"/>
    <property type="match status" value="1"/>
</dbReference>
<keyword evidence="1" id="KW-0812">Transmembrane</keyword>
<name>A0A7Z0VM62_9GAMM</name>
<keyword evidence="1" id="KW-0472">Membrane</keyword>
<sequence>MNAKFSDTQTSGKGFTLIEVMLALVILAMLVSLTPPLFERAFPSLKLKAATRDLAQEIRYIQQTAIITGVPSKVQFDLHNNAYQSDHVNSGEVRQLPDGLQFAQKESDIGIDGAPILVFEFFPDGSSTGGILILDNGGQRFAIAVDWLTSRVRVLDPEELKANAPYQV</sequence>
<dbReference type="OrthoDB" id="8481584at2"/>
<evidence type="ECO:0000313" key="3">
    <source>
        <dbReference type="Proteomes" id="UP000094769"/>
    </source>
</evidence>
<evidence type="ECO:0008006" key="4">
    <source>
        <dbReference type="Google" id="ProtNLM"/>
    </source>
</evidence>
<organism evidence="2 3">
    <name type="scientific">Candidatus Thiodiazotropha endolucinida</name>
    <dbReference type="NCBI Taxonomy" id="1655433"/>
    <lineage>
        <taxon>Bacteria</taxon>
        <taxon>Pseudomonadati</taxon>
        <taxon>Pseudomonadota</taxon>
        <taxon>Gammaproteobacteria</taxon>
        <taxon>Chromatiales</taxon>
        <taxon>Sedimenticolaceae</taxon>
        <taxon>Candidatus Thiodiazotropha</taxon>
    </lineage>
</organism>
<dbReference type="EMBL" id="MARB01000007">
    <property type="protein sequence ID" value="ODJ88233.1"/>
    <property type="molecule type" value="Genomic_DNA"/>
</dbReference>
<comment type="caution">
    <text evidence="2">The sequence shown here is derived from an EMBL/GenBank/DDBJ whole genome shotgun (WGS) entry which is preliminary data.</text>
</comment>
<dbReference type="NCBIfam" id="TIGR02532">
    <property type="entry name" value="IV_pilin_GFxxxE"/>
    <property type="match status" value="1"/>
</dbReference>
<dbReference type="PROSITE" id="PS00409">
    <property type="entry name" value="PROKAR_NTER_METHYL"/>
    <property type="match status" value="1"/>
</dbReference>
<dbReference type="AlphaFoldDB" id="A0A7Z0VM62"/>
<dbReference type="InterPro" id="IPR012902">
    <property type="entry name" value="N_methyl_site"/>
</dbReference>
<accession>A0A7Z0VM62</accession>
<dbReference type="Proteomes" id="UP000094769">
    <property type="component" value="Unassembled WGS sequence"/>
</dbReference>
<evidence type="ECO:0000313" key="2">
    <source>
        <dbReference type="EMBL" id="ODJ88233.1"/>
    </source>
</evidence>
<evidence type="ECO:0000256" key="1">
    <source>
        <dbReference type="SAM" id="Phobius"/>
    </source>
</evidence>
<feature type="transmembrane region" description="Helical" evidence="1">
    <location>
        <begin position="20"/>
        <end position="38"/>
    </location>
</feature>
<dbReference type="Pfam" id="PF07963">
    <property type="entry name" value="N_methyl"/>
    <property type="match status" value="1"/>
</dbReference>
<gene>
    <name evidence="2" type="ORF">CODIS_16460</name>
</gene>